<accession>A0A8B6FHD5</accession>
<dbReference type="EMBL" id="UYJE01006875">
    <property type="protein sequence ID" value="VDI49831.1"/>
    <property type="molecule type" value="Genomic_DNA"/>
</dbReference>
<reference evidence="3" key="1">
    <citation type="submission" date="2018-11" db="EMBL/GenBank/DDBJ databases">
        <authorList>
            <person name="Alioto T."/>
            <person name="Alioto T."/>
        </authorList>
    </citation>
    <scope>NUCLEOTIDE SEQUENCE</scope>
</reference>
<dbReference type="CDD" id="cd00037">
    <property type="entry name" value="CLECT"/>
    <property type="match status" value="1"/>
</dbReference>
<dbReference type="Gene3D" id="3.10.100.10">
    <property type="entry name" value="Mannose-Binding Protein A, subunit A"/>
    <property type="match status" value="1"/>
</dbReference>
<feature type="chain" id="PRO_5032767723" description="C-type lectin domain-containing protein" evidence="1">
    <location>
        <begin position="21"/>
        <end position="216"/>
    </location>
</feature>
<evidence type="ECO:0000259" key="2">
    <source>
        <dbReference type="PROSITE" id="PS50041"/>
    </source>
</evidence>
<dbReference type="SMART" id="SM00034">
    <property type="entry name" value="CLECT"/>
    <property type="match status" value="1"/>
</dbReference>
<name>A0A8B6FHD5_MYTGA</name>
<dbReference type="Proteomes" id="UP000596742">
    <property type="component" value="Unassembled WGS sequence"/>
</dbReference>
<proteinExistence type="predicted"/>
<organism evidence="3 4">
    <name type="scientific">Mytilus galloprovincialis</name>
    <name type="common">Mediterranean mussel</name>
    <dbReference type="NCBI Taxonomy" id="29158"/>
    <lineage>
        <taxon>Eukaryota</taxon>
        <taxon>Metazoa</taxon>
        <taxon>Spiralia</taxon>
        <taxon>Lophotrochozoa</taxon>
        <taxon>Mollusca</taxon>
        <taxon>Bivalvia</taxon>
        <taxon>Autobranchia</taxon>
        <taxon>Pteriomorphia</taxon>
        <taxon>Mytilida</taxon>
        <taxon>Mytiloidea</taxon>
        <taxon>Mytilidae</taxon>
        <taxon>Mytilinae</taxon>
        <taxon>Mytilus</taxon>
    </lineage>
</organism>
<dbReference type="Pfam" id="PF00059">
    <property type="entry name" value="Lectin_C"/>
    <property type="match status" value="1"/>
</dbReference>
<gene>
    <name evidence="3" type="ORF">MGAL_10B027016</name>
</gene>
<evidence type="ECO:0000313" key="3">
    <source>
        <dbReference type="EMBL" id="VDI49831.1"/>
    </source>
</evidence>
<sequence length="216" mass="23702">MMKCCCLIVFIFCTFDVSNGGVLSRMCHASNGTCGGKGVPCNDTFGSGWLSNGLCCNDRPCCKFLKAPCVPETCPKGFKLLSNQTSSANCYYSSPADPATWNTWNTAEDHCASTDGAYLWRPNTEQEAIAIKNEVNYPSPMRLWTGANDIDNDGIFTFALENGSLSFNDLPFGIVGAPRNESCVMIINVVALWGWTKEPCTNVYPYICEYKLRVCP</sequence>
<dbReference type="InterPro" id="IPR016186">
    <property type="entry name" value="C-type_lectin-like/link_sf"/>
</dbReference>
<protein>
    <recommendedName>
        <fullName evidence="2">C-type lectin domain-containing protein</fullName>
    </recommendedName>
</protein>
<keyword evidence="4" id="KW-1185">Reference proteome</keyword>
<dbReference type="AlphaFoldDB" id="A0A8B6FHD5"/>
<keyword evidence="1" id="KW-0732">Signal</keyword>
<dbReference type="PROSITE" id="PS50041">
    <property type="entry name" value="C_TYPE_LECTIN_2"/>
    <property type="match status" value="1"/>
</dbReference>
<feature type="signal peptide" evidence="1">
    <location>
        <begin position="1"/>
        <end position="20"/>
    </location>
</feature>
<dbReference type="InterPro" id="IPR016187">
    <property type="entry name" value="CTDL_fold"/>
</dbReference>
<dbReference type="SUPFAM" id="SSF56436">
    <property type="entry name" value="C-type lectin-like"/>
    <property type="match status" value="1"/>
</dbReference>
<evidence type="ECO:0000256" key="1">
    <source>
        <dbReference type="SAM" id="SignalP"/>
    </source>
</evidence>
<comment type="caution">
    <text evidence="3">The sequence shown here is derived from an EMBL/GenBank/DDBJ whole genome shotgun (WGS) entry which is preliminary data.</text>
</comment>
<dbReference type="OrthoDB" id="6129097at2759"/>
<dbReference type="InterPro" id="IPR001304">
    <property type="entry name" value="C-type_lectin-like"/>
</dbReference>
<feature type="domain" description="C-type lectin" evidence="2">
    <location>
        <begin position="86"/>
        <end position="209"/>
    </location>
</feature>
<evidence type="ECO:0000313" key="4">
    <source>
        <dbReference type="Proteomes" id="UP000596742"/>
    </source>
</evidence>